<dbReference type="InterPro" id="IPR038765">
    <property type="entry name" value="Papain-like_cys_pep_sf"/>
</dbReference>
<dbReference type="InterPro" id="IPR002931">
    <property type="entry name" value="Transglutaminase-like"/>
</dbReference>
<accession>A0A832H154</accession>
<dbReference type="PANTHER" id="PTHR33490">
    <property type="entry name" value="BLR5614 PROTEIN-RELATED"/>
    <property type="match status" value="1"/>
</dbReference>
<dbReference type="Pfam" id="PF01841">
    <property type="entry name" value="Transglut_core"/>
    <property type="match status" value="1"/>
</dbReference>
<reference evidence="2" key="1">
    <citation type="journal article" date="2020" name="mSystems">
        <title>Genome- and Community-Level Interaction Insights into Carbon Utilization and Element Cycling Functions of Hydrothermarchaeota in Hydrothermal Sediment.</title>
        <authorList>
            <person name="Zhou Z."/>
            <person name="Liu Y."/>
            <person name="Xu W."/>
            <person name="Pan J."/>
            <person name="Luo Z.H."/>
            <person name="Li M."/>
        </authorList>
    </citation>
    <scope>NUCLEOTIDE SEQUENCE [LARGE SCALE GENOMIC DNA]</scope>
    <source>
        <strain evidence="2">SpSt-402</strain>
    </source>
</reference>
<dbReference type="PANTHER" id="PTHR33490:SF1">
    <property type="entry name" value="SLL1233 PROTEIN"/>
    <property type="match status" value="1"/>
</dbReference>
<organism evidence="2">
    <name type="scientific">Oscillatoriales cyanobacterium SpSt-402</name>
    <dbReference type="NCBI Taxonomy" id="2282168"/>
    <lineage>
        <taxon>Bacteria</taxon>
        <taxon>Bacillati</taxon>
        <taxon>Cyanobacteriota</taxon>
        <taxon>Cyanophyceae</taxon>
        <taxon>Oscillatoriophycideae</taxon>
        <taxon>Oscillatoriales</taxon>
    </lineage>
</organism>
<protein>
    <submittedName>
        <fullName evidence="2">Transglutaminase family protein</fullName>
    </submittedName>
</protein>
<dbReference type="EMBL" id="DSRD01000490">
    <property type="protein sequence ID" value="HGW94140.1"/>
    <property type="molecule type" value="Genomic_DNA"/>
</dbReference>
<sequence length="302" mass="33843">MTVIYDLEHLTTYRYANPVTFGEHRAIFLPSAGFGGRILSYSVETNIPAKVRWMMDTLSNNVAVLEFSKPANELIVTCRVRGEHFGIQEIAEFPLDDRAKEVPVQYTPDEWIDLAGFMRPHTEDPDGRVAAWAKSFVAGDQDDTLDVLQRMMDTIRNTLTYQAREIEGTQPPGETLRLQSGTCRDYAWLMIEALRRLGFACRFVSGYLYDAALDGGEVGMTGSGATHAWLQVYLPGAGWRNYDPTNQITAGFDLVRVAITRHPGQVIPLAGSWFGNTQDYLGMNVTVAIRKLATLPEFEDQH</sequence>
<dbReference type="Pfam" id="PF08379">
    <property type="entry name" value="Bact_transglu_N"/>
    <property type="match status" value="1"/>
</dbReference>
<dbReference type="AlphaFoldDB" id="A0A832H154"/>
<dbReference type="SUPFAM" id="SSF54001">
    <property type="entry name" value="Cysteine proteinases"/>
    <property type="match status" value="1"/>
</dbReference>
<proteinExistence type="predicted"/>
<dbReference type="InterPro" id="IPR013589">
    <property type="entry name" value="Bac_transglu_N"/>
</dbReference>
<gene>
    <name evidence="2" type="ORF">ENR47_07645</name>
</gene>
<evidence type="ECO:0000259" key="1">
    <source>
        <dbReference type="SMART" id="SM00460"/>
    </source>
</evidence>
<comment type="caution">
    <text evidence="2">The sequence shown here is derived from an EMBL/GenBank/DDBJ whole genome shotgun (WGS) entry which is preliminary data.</text>
</comment>
<dbReference type="Gene3D" id="3.10.620.30">
    <property type="match status" value="1"/>
</dbReference>
<dbReference type="SMART" id="SM00460">
    <property type="entry name" value="TGc"/>
    <property type="match status" value="1"/>
</dbReference>
<name>A0A832H154_9CYAN</name>
<feature type="domain" description="Transglutaminase-like" evidence="1">
    <location>
        <begin position="175"/>
        <end position="246"/>
    </location>
</feature>
<evidence type="ECO:0000313" key="2">
    <source>
        <dbReference type="EMBL" id="HGW94140.1"/>
    </source>
</evidence>